<evidence type="ECO:0000313" key="3">
    <source>
        <dbReference type="Proteomes" id="UP000676478"/>
    </source>
</evidence>
<evidence type="ECO:0000313" key="2">
    <source>
        <dbReference type="EMBL" id="MBS1010249.1"/>
    </source>
</evidence>
<feature type="transmembrane region" description="Helical" evidence="1">
    <location>
        <begin position="47"/>
        <end position="73"/>
    </location>
</feature>
<feature type="transmembrane region" description="Helical" evidence="1">
    <location>
        <begin position="85"/>
        <end position="104"/>
    </location>
</feature>
<dbReference type="Proteomes" id="UP000676478">
    <property type="component" value="Unassembled WGS sequence"/>
</dbReference>
<feature type="transmembrane region" description="Helical" evidence="1">
    <location>
        <begin position="116"/>
        <end position="137"/>
    </location>
</feature>
<keyword evidence="1" id="KW-1133">Transmembrane helix</keyword>
<dbReference type="EMBL" id="JAERKF010000005">
    <property type="protein sequence ID" value="MBS1010249.1"/>
    <property type="molecule type" value="Genomic_DNA"/>
</dbReference>
<feature type="transmembrane region" description="Helical" evidence="1">
    <location>
        <begin position="366"/>
        <end position="395"/>
    </location>
</feature>
<accession>A0AA41EP02</accession>
<organism evidence="2 3">
    <name type="scientific">Levilactobacillus brevis</name>
    <name type="common">Lactobacillus brevis</name>
    <dbReference type="NCBI Taxonomy" id="1580"/>
    <lineage>
        <taxon>Bacteria</taxon>
        <taxon>Bacillati</taxon>
        <taxon>Bacillota</taxon>
        <taxon>Bacilli</taxon>
        <taxon>Lactobacillales</taxon>
        <taxon>Lactobacillaceae</taxon>
        <taxon>Levilactobacillus</taxon>
    </lineage>
</organism>
<reference evidence="2" key="1">
    <citation type="submission" date="2020-12" db="EMBL/GenBank/DDBJ databases">
        <authorList>
            <person name="Mcmullen J.G."/>
        </authorList>
    </citation>
    <scope>NUCLEOTIDE SEQUENCE</scope>
    <source>
        <strain evidence="2">Dm-2019-70</strain>
    </source>
</reference>
<feature type="transmembrane region" description="Helical" evidence="1">
    <location>
        <begin position="229"/>
        <end position="245"/>
    </location>
</feature>
<proteinExistence type="predicted"/>
<feature type="transmembrane region" description="Helical" evidence="1">
    <location>
        <begin position="178"/>
        <end position="209"/>
    </location>
</feature>
<gene>
    <name evidence="2" type="ORF">JK167_05310</name>
</gene>
<dbReference type="RefSeq" id="WP_069359875.1">
    <property type="nucleotide sequence ID" value="NZ_CAKMAP010000001.1"/>
</dbReference>
<keyword evidence="1" id="KW-0812">Transmembrane</keyword>
<feature type="transmembrane region" description="Helical" evidence="1">
    <location>
        <begin position="23"/>
        <end position="41"/>
    </location>
</feature>
<dbReference type="AlphaFoldDB" id="A0AA41EP02"/>
<protein>
    <submittedName>
        <fullName evidence="2">Uncharacterized protein</fullName>
    </submittedName>
</protein>
<reference evidence="2" key="2">
    <citation type="submission" date="2022-09" db="EMBL/GenBank/DDBJ databases">
        <title>Genome-inferred correspondence between phylogeny and metabolic traits in the wild Drosophila gut microbiome.</title>
        <authorList>
            <person name="Bueno E."/>
            <person name="Blow F."/>
            <person name="Douglas A.E."/>
        </authorList>
    </citation>
    <scope>NUCLEOTIDE SEQUENCE</scope>
    <source>
        <strain evidence="2">Dm-2019-70</strain>
    </source>
</reference>
<comment type="caution">
    <text evidence="2">The sequence shown here is derived from an EMBL/GenBank/DDBJ whole genome shotgun (WGS) entry which is preliminary data.</text>
</comment>
<name>A0AA41EP02_LEVBR</name>
<sequence length="410" mass="46916">MSILFYFLVFENILERFIPIMKYSDEVLALLSLAVLIIYLPRVKLTWIHVGIISSIILTVLVGVISNFISGVWMPSIAIWKDILAINKFFLVYLFGSIVLQQGIPIQSFRRLVTFSRIYLVVLFFFGLLSQFVNLGMTREKRYFIKSFTFLYSHETFLVSVVVALLAILLVQGDQKNIPYIILGFIVLIFTMRSKAIVFMMVVVGLNIFLRKHSRYNRDLFFRHHKNKLYILVFIIFGITIFLLKDKLMLYLSFGITAARPALYFVGIEIVKDLFPFGTGLGTFASYLSTAYNSPVYAQYGIQNVTGLNIETNFVYVSDTYWPYIFGQFGALGALLYFTAILFVYKNCMRVIGKRKSGFITILATFSYILAACFAESLLTNGTCVVFGLLLGYYLNVNLDTRHGVVKHNE</sequence>
<feature type="transmembrane region" description="Helical" evidence="1">
    <location>
        <begin position="321"/>
        <end position="345"/>
    </location>
</feature>
<feature type="transmembrane region" description="Helical" evidence="1">
    <location>
        <begin position="149"/>
        <end position="172"/>
    </location>
</feature>
<keyword evidence="1" id="KW-0472">Membrane</keyword>
<evidence type="ECO:0000256" key="1">
    <source>
        <dbReference type="SAM" id="Phobius"/>
    </source>
</evidence>